<reference evidence="2 3" key="1">
    <citation type="submission" date="2023-02" db="EMBL/GenBank/DDBJ databases">
        <title>LHISI_Scaffold_Assembly.</title>
        <authorList>
            <person name="Stuart O.P."/>
            <person name="Cleave R."/>
            <person name="Magrath M.J.L."/>
            <person name="Mikheyev A.S."/>
        </authorList>
    </citation>
    <scope>NUCLEOTIDE SEQUENCE [LARGE SCALE GENOMIC DNA]</scope>
    <source>
        <strain evidence="2">Daus_M_001</strain>
        <tissue evidence="2">Leg muscle</tissue>
    </source>
</reference>
<comment type="caution">
    <text evidence="2">The sequence shown here is derived from an EMBL/GenBank/DDBJ whole genome shotgun (WGS) entry which is preliminary data.</text>
</comment>
<evidence type="ECO:0000313" key="3">
    <source>
        <dbReference type="Proteomes" id="UP001159363"/>
    </source>
</evidence>
<organism evidence="2 3">
    <name type="scientific">Dryococelus australis</name>
    <dbReference type="NCBI Taxonomy" id="614101"/>
    <lineage>
        <taxon>Eukaryota</taxon>
        <taxon>Metazoa</taxon>
        <taxon>Ecdysozoa</taxon>
        <taxon>Arthropoda</taxon>
        <taxon>Hexapoda</taxon>
        <taxon>Insecta</taxon>
        <taxon>Pterygota</taxon>
        <taxon>Neoptera</taxon>
        <taxon>Polyneoptera</taxon>
        <taxon>Phasmatodea</taxon>
        <taxon>Verophasmatodea</taxon>
        <taxon>Anareolatae</taxon>
        <taxon>Phasmatidae</taxon>
        <taxon>Eurycanthinae</taxon>
        <taxon>Dryococelus</taxon>
    </lineage>
</organism>
<proteinExistence type="predicted"/>
<dbReference type="Proteomes" id="UP001159363">
    <property type="component" value="Chromosome 4"/>
</dbReference>
<name>A0ABQ9HJX6_9NEOP</name>
<protein>
    <recommendedName>
        <fullName evidence="1">ERAP1-like C-terminal domain-containing protein</fullName>
    </recommendedName>
</protein>
<keyword evidence="3" id="KW-1185">Reference proteome</keyword>
<dbReference type="Pfam" id="PF11838">
    <property type="entry name" value="ERAP1_C"/>
    <property type="match status" value="1"/>
</dbReference>
<dbReference type="InterPro" id="IPR024571">
    <property type="entry name" value="ERAP1-like_C_dom"/>
</dbReference>
<feature type="domain" description="ERAP1-like C-terminal" evidence="1">
    <location>
        <begin position="13"/>
        <end position="64"/>
    </location>
</feature>
<sequence length="86" mass="9803">MYDSDVTKLDIVMFQGGFLLARLVKYSTENFANEACALEVEQFFKDHHSPGAERTVQQSCETIRLNAAWLERDRDAIKAYLTATVN</sequence>
<accession>A0ABQ9HJX6</accession>
<evidence type="ECO:0000259" key="1">
    <source>
        <dbReference type="Pfam" id="PF11838"/>
    </source>
</evidence>
<dbReference type="EMBL" id="JARBHB010000005">
    <property type="protein sequence ID" value="KAJ8884436.1"/>
    <property type="molecule type" value="Genomic_DNA"/>
</dbReference>
<gene>
    <name evidence="2" type="ORF">PR048_016293</name>
</gene>
<evidence type="ECO:0000313" key="2">
    <source>
        <dbReference type="EMBL" id="KAJ8884436.1"/>
    </source>
</evidence>
<dbReference type="Gene3D" id="1.25.50.20">
    <property type="match status" value="1"/>
</dbReference>